<organism evidence="4 5">
    <name type="scientific">Desulforamulus ruminis (strain ATCC 23193 / DSM 2154 / NCIMB 8452 / DL)</name>
    <name type="common">Desulfotomaculum ruminis</name>
    <dbReference type="NCBI Taxonomy" id="696281"/>
    <lineage>
        <taxon>Bacteria</taxon>
        <taxon>Bacillati</taxon>
        <taxon>Bacillota</taxon>
        <taxon>Clostridia</taxon>
        <taxon>Eubacteriales</taxon>
        <taxon>Peptococcaceae</taxon>
        <taxon>Desulforamulus</taxon>
    </lineage>
</organism>
<feature type="binding site" evidence="2">
    <location>
        <position position="83"/>
    </location>
    <ligand>
        <name>substrate</name>
    </ligand>
</feature>
<dbReference type="InterPro" id="IPR029058">
    <property type="entry name" value="AB_hydrolase_fold"/>
</dbReference>
<feature type="binding site" evidence="2">
    <location>
        <position position="14"/>
    </location>
    <ligand>
        <name>substrate</name>
    </ligand>
</feature>
<protein>
    <submittedName>
        <fullName evidence="4">Alpha/beta hydrolase fold protein</fullName>
    </submittedName>
</protein>
<accession>F6DQ61</accession>
<feature type="active site" description="Charge relay system" evidence="1">
    <location>
        <position position="176"/>
    </location>
</feature>
<dbReference type="KEGG" id="dru:Desru_3805"/>
<dbReference type="Proteomes" id="UP000009234">
    <property type="component" value="Chromosome"/>
</dbReference>
<dbReference type="InterPro" id="IPR012354">
    <property type="entry name" value="Esterase_lipase"/>
</dbReference>
<reference evidence="5" key="1">
    <citation type="submission" date="2011-05" db="EMBL/GenBank/DDBJ databases">
        <title>Complete sequence of Desulfotomaculum ruminis DSM 2154.</title>
        <authorList>
            <person name="Lucas S."/>
            <person name="Copeland A."/>
            <person name="Lapidus A."/>
            <person name="Cheng J.-F."/>
            <person name="Goodwin L."/>
            <person name="Pitluck S."/>
            <person name="Lu M."/>
            <person name="Detter J.C."/>
            <person name="Han C."/>
            <person name="Tapia R."/>
            <person name="Land M."/>
            <person name="Hauser L."/>
            <person name="Kyrpides N."/>
            <person name="Ivanova N."/>
            <person name="Mikhailova N."/>
            <person name="Pagani I."/>
            <person name="Stams A.J.M."/>
            <person name="Plugge C.M."/>
            <person name="Muyzer G."/>
            <person name="Kuever J."/>
            <person name="Parshina S.N."/>
            <person name="Ivanova A.E."/>
            <person name="Nazina T.N."/>
            <person name="Brambilla E."/>
            <person name="Spring S."/>
            <person name="Klenk H.-P."/>
            <person name="Woyke T."/>
        </authorList>
    </citation>
    <scope>NUCLEOTIDE SEQUENCE [LARGE SCALE GENOMIC DNA]</scope>
    <source>
        <strain evidence="5">ATCC 23193 / DSM 2154 / NCIB 8452 / DL</strain>
    </source>
</reference>
<dbReference type="GO" id="GO:0016020">
    <property type="term" value="C:membrane"/>
    <property type="evidence" value="ECO:0007669"/>
    <property type="project" value="TreeGrafter"/>
</dbReference>
<keyword evidence="5" id="KW-1185">Reference proteome</keyword>
<dbReference type="InterPro" id="IPR050266">
    <property type="entry name" value="AB_hydrolase_sf"/>
</dbReference>
<dbReference type="InterPro" id="IPR022742">
    <property type="entry name" value="Hydrolase_4"/>
</dbReference>
<evidence type="ECO:0000256" key="2">
    <source>
        <dbReference type="PIRSR" id="PIRSR017388-2"/>
    </source>
</evidence>
<reference evidence="4 5" key="2">
    <citation type="journal article" date="2012" name="Stand. Genomic Sci.">
        <title>Complete genome sequence of the sulfate-reducing firmicute Desulfotomaculum ruminis type strain (DL(T)).</title>
        <authorList>
            <person name="Spring S."/>
            <person name="Visser M."/>
            <person name="Lu M."/>
            <person name="Copeland A."/>
            <person name="Lapidus A."/>
            <person name="Lucas S."/>
            <person name="Cheng J.F."/>
            <person name="Han C."/>
            <person name="Tapia R."/>
            <person name="Goodwin L.A."/>
            <person name="Pitluck S."/>
            <person name="Ivanova N."/>
            <person name="Land M."/>
            <person name="Hauser L."/>
            <person name="Larimer F."/>
            <person name="Rohde M."/>
            <person name="Goker M."/>
            <person name="Detter J.C."/>
            <person name="Kyrpides N.C."/>
            <person name="Woyke T."/>
            <person name="Schaap P.J."/>
            <person name="Plugge C.M."/>
            <person name="Muyzer G."/>
            <person name="Kuever J."/>
            <person name="Pereira I.A."/>
            <person name="Parshina S.N."/>
            <person name="Bernier-Latmani R."/>
            <person name="Stams A.J."/>
            <person name="Klenk H.P."/>
        </authorList>
    </citation>
    <scope>NUCLEOTIDE SEQUENCE [LARGE SCALE GENOMIC DNA]</scope>
    <source>
        <strain evidence="5">ATCC 23193 / DSM 2154 / NCIB 8452 / DL</strain>
    </source>
</reference>
<dbReference type="PANTHER" id="PTHR43798:SF33">
    <property type="entry name" value="HYDROLASE, PUTATIVE (AFU_ORTHOLOGUE AFUA_2G14860)-RELATED"/>
    <property type="match status" value="1"/>
</dbReference>
<evidence type="ECO:0000313" key="4">
    <source>
        <dbReference type="EMBL" id="AEG62005.1"/>
    </source>
</evidence>
<feature type="active site" description="Charge relay system" evidence="1">
    <location>
        <position position="206"/>
    </location>
</feature>
<dbReference type="GO" id="GO:0052689">
    <property type="term" value="F:carboxylic ester hydrolase activity"/>
    <property type="evidence" value="ECO:0007669"/>
    <property type="project" value="InterPro"/>
</dbReference>
<sequence length="228" mass="25304">MLLEKKACLILHGFTGGPFEVLPLAEHLKSLGYTVAVPILAGHGDLPASLGPVSYQDWLASAERPLKHLLAAYPKVMVIGFSMGGLIGIHLARKYPIQALVTLSAPIYILNMKRIAQNILLSVKNKDSRRRIRKYPGNLMRTPLRSVLHFKLLLARTKPLIPGITVPLLVVQGLKDDTVKPRSADYIYRWAGSSQKQVHYLPESGHLICCDGEASEVCRLVQDFLHCR</sequence>
<dbReference type="Gene3D" id="3.40.50.1820">
    <property type="entry name" value="alpha/beta hydrolase"/>
    <property type="match status" value="1"/>
</dbReference>
<dbReference type="HOGENOM" id="CLU_076594_0_2_9"/>
<dbReference type="AlphaFoldDB" id="F6DQ61"/>
<dbReference type="RefSeq" id="WP_013843750.1">
    <property type="nucleotide sequence ID" value="NC_015589.1"/>
</dbReference>
<proteinExistence type="predicted"/>
<dbReference type="ESTHER" id="desrl-f6dq61">
    <property type="family name" value="CarbLipBact_2"/>
</dbReference>
<dbReference type="SUPFAM" id="SSF53474">
    <property type="entry name" value="alpha/beta-Hydrolases"/>
    <property type="match status" value="1"/>
</dbReference>
<dbReference type="STRING" id="696281.Desru_3805"/>
<feature type="domain" description="Serine aminopeptidase S33" evidence="3">
    <location>
        <begin position="5"/>
        <end position="211"/>
    </location>
</feature>
<name>F6DQ61_DESRL</name>
<keyword evidence="4" id="KW-0378">Hydrolase</keyword>
<evidence type="ECO:0000259" key="3">
    <source>
        <dbReference type="Pfam" id="PF12146"/>
    </source>
</evidence>
<dbReference type="PIRSF" id="PIRSF017388">
    <property type="entry name" value="Esterase_lipase"/>
    <property type="match status" value="1"/>
</dbReference>
<dbReference type="EMBL" id="CP002780">
    <property type="protein sequence ID" value="AEG62005.1"/>
    <property type="molecule type" value="Genomic_DNA"/>
</dbReference>
<dbReference type="eggNOG" id="COG1647">
    <property type="taxonomic scope" value="Bacteria"/>
</dbReference>
<feature type="active site" description="Nucleophile" evidence="1">
    <location>
        <position position="82"/>
    </location>
</feature>
<dbReference type="OrthoDB" id="9786110at2"/>
<dbReference type="PANTHER" id="PTHR43798">
    <property type="entry name" value="MONOACYLGLYCEROL LIPASE"/>
    <property type="match status" value="1"/>
</dbReference>
<gene>
    <name evidence="4" type="ordered locus">Desru_3805</name>
</gene>
<evidence type="ECO:0000313" key="5">
    <source>
        <dbReference type="Proteomes" id="UP000009234"/>
    </source>
</evidence>
<dbReference type="Pfam" id="PF12146">
    <property type="entry name" value="Hydrolase_4"/>
    <property type="match status" value="1"/>
</dbReference>
<evidence type="ECO:0000256" key="1">
    <source>
        <dbReference type="PIRSR" id="PIRSR017388-1"/>
    </source>
</evidence>